<evidence type="ECO:0000313" key="4">
    <source>
        <dbReference type="EMBL" id="AYB35562.1"/>
    </source>
</evidence>
<accession>A0A385SXF5</accession>
<dbReference type="RefSeq" id="WP_119758805.1">
    <property type="nucleotide sequence ID" value="NZ_CP032382.1"/>
</dbReference>
<feature type="domain" description="Peptidase M16 N-terminal" evidence="2">
    <location>
        <begin position="14"/>
        <end position="160"/>
    </location>
</feature>
<dbReference type="EMBL" id="CP032382">
    <property type="protein sequence ID" value="AYB35562.1"/>
    <property type="molecule type" value="Genomic_DNA"/>
</dbReference>
<keyword evidence="5" id="KW-1185">Reference proteome</keyword>
<dbReference type="InterPro" id="IPR050361">
    <property type="entry name" value="MPP/UQCRC_Complex"/>
</dbReference>
<comment type="similarity">
    <text evidence="1">Belongs to the peptidase M16 family.</text>
</comment>
<evidence type="ECO:0000256" key="1">
    <source>
        <dbReference type="ARBA" id="ARBA00007261"/>
    </source>
</evidence>
<protein>
    <submittedName>
        <fullName evidence="4">Insulinase family protein</fullName>
    </submittedName>
</protein>
<reference evidence="5" key="1">
    <citation type="submission" date="2018-09" db="EMBL/GenBank/DDBJ databases">
        <title>Chryseolinea sp. KIS68-18 isolated from soil.</title>
        <authorList>
            <person name="Weon H.-Y."/>
            <person name="Kwon S.-W."/>
            <person name="Lee S.A."/>
        </authorList>
    </citation>
    <scope>NUCLEOTIDE SEQUENCE [LARGE SCALE GENOMIC DNA]</scope>
    <source>
        <strain evidence="5">KIS68-18</strain>
    </source>
</reference>
<dbReference type="PANTHER" id="PTHR11851">
    <property type="entry name" value="METALLOPROTEASE"/>
    <property type="match status" value="1"/>
</dbReference>
<organism evidence="4 5">
    <name type="scientific">Chryseolinea soli</name>
    <dbReference type="NCBI Taxonomy" id="2321403"/>
    <lineage>
        <taxon>Bacteria</taxon>
        <taxon>Pseudomonadati</taxon>
        <taxon>Bacteroidota</taxon>
        <taxon>Cytophagia</taxon>
        <taxon>Cytophagales</taxon>
        <taxon>Fulvivirgaceae</taxon>
        <taxon>Chryseolinea</taxon>
    </lineage>
</organism>
<dbReference type="SUPFAM" id="SSF63411">
    <property type="entry name" value="LuxS/MPP-like metallohydrolase"/>
    <property type="match status" value="2"/>
</dbReference>
<dbReference type="PANTHER" id="PTHR11851:SF49">
    <property type="entry name" value="MITOCHONDRIAL-PROCESSING PEPTIDASE SUBUNIT ALPHA"/>
    <property type="match status" value="1"/>
</dbReference>
<dbReference type="InterPro" id="IPR011249">
    <property type="entry name" value="Metalloenz_LuxS/M16"/>
</dbReference>
<feature type="domain" description="Peptidase M16 C-terminal" evidence="3">
    <location>
        <begin position="170"/>
        <end position="342"/>
    </location>
</feature>
<name>A0A385SXF5_9BACT</name>
<dbReference type="Proteomes" id="UP000266183">
    <property type="component" value="Chromosome"/>
</dbReference>
<evidence type="ECO:0000313" key="5">
    <source>
        <dbReference type="Proteomes" id="UP000266183"/>
    </source>
</evidence>
<proteinExistence type="inferred from homology"/>
<dbReference type="OrthoDB" id="9811314at2"/>
<dbReference type="Pfam" id="PF00675">
    <property type="entry name" value="Peptidase_M16"/>
    <property type="match status" value="1"/>
</dbReference>
<dbReference type="Gene3D" id="3.30.830.10">
    <property type="entry name" value="Metalloenzyme, LuxS/M16 peptidase-like"/>
    <property type="match status" value="2"/>
</dbReference>
<sequence>MRNCTIFTLSNGMRVVHQYIPTTAIVHCGIFVGIGSRDEQIANQGIAHFWEHMAFKGTRKRTSLDIIKSLDSIGGELNAFTDKEKIVFYASVRKEYFERALDVLTDITFHSTFPEKELEKERGVILEEMAMYFDSPDDSLQDELEALIFKDHPMGMNILGNEQTVRAFRKKDFVSFFADHADSRKIVFSCIGNITLEEVEQLVKKYLEPKPRLKASATRKKFTKYKQGENNLKRGVKQTRCALGRTAYPLLNEKRIPLYLMTNILGGPGMNSRLNLSVREKHGLVYSIDAQYLAYADTGMFAIYFGTEPKQAKKCLTLVRREMDKLCDKKLSARELASAKEQIKGQLAMSEENNLGLMIMMGRAVIDLDRVPPLQETFDKIEAVDALTLQTVAQETFDPRHLSYLTMEPDLK</sequence>
<dbReference type="InterPro" id="IPR011765">
    <property type="entry name" value="Pept_M16_N"/>
</dbReference>
<gene>
    <name evidence="4" type="ORF">D4L85_14965</name>
</gene>
<dbReference type="InterPro" id="IPR007863">
    <property type="entry name" value="Peptidase_M16_C"/>
</dbReference>
<dbReference type="AlphaFoldDB" id="A0A385SXF5"/>
<dbReference type="GO" id="GO:0046872">
    <property type="term" value="F:metal ion binding"/>
    <property type="evidence" value="ECO:0007669"/>
    <property type="project" value="InterPro"/>
</dbReference>
<evidence type="ECO:0000259" key="3">
    <source>
        <dbReference type="Pfam" id="PF05193"/>
    </source>
</evidence>
<dbReference type="KEGG" id="chk:D4L85_14965"/>
<evidence type="ECO:0000259" key="2">
    <source>
        <dbReference type="Pfam" id="PF00675"/>
    </source>
</evidence>
<dbReference type="Pfam" id="PF05193">
    <property type="entry name" value="Peptidase_M16_C"/>
    <property type="match status" value="1"/>
</dbReference>